<dbReference type="Gene3D" id="3.30.70.100">
    <property type="match status" value="1"/>
</dbReference>
<dbReference type="RefSeq" id="WP_189679703.1">
    <property type="nucleotide sequence ID" value="NZ_BNCJ01000003.1"/>
</dbReference>
<reference evidence="2" key="1">
    <citation type="journal article" date="2014" name="Int. J. Syst. Evol. Microbiol.">
        <title>Complete genome sequence of Corynebacterium casei LMG S-19264T (=DSM 44701T), isolated from a smear-ripened cheese.</title>
        <authorList>
            <consortium name="US DOE Joint Genome Institute (JGI-PGF)"/>
            <person name="Walter F."/>
            <person name="Albersmeier A."/>
            <person name="Kalinowski J."/>
            <person name="Ruckert C."/>
        </authorList>
    </citation>
    <scope>NUCLEOTIDE SEQUENCE</scope>
    <source>
        <strain evidence="2">KCTC 42650</strain>
    </source>
</reference>
<feature type="domain" description="ABM" evidence="1">
    <location>
        <begin position="3"/>
        <end position="91"/>
    </location>
</feature>
<dbReference type="AlphaFoldDB" id="A0A8J3GXD4"/>
<proteinExistence type="predicted"/>
<name>A0A8J3GXD4_9RHOB</name>
<dbReference type="InterPro" id="IPR011008">
    <property type="entry name" value="Dimeric_a/b-barrel"/>
</dbReference>
<dbReference type="GO" id="GO:0004497">
    <property type="term" value="F:monooxygenase activity"/>
    <property type="evidence" value="ECO:0007669"/>
    <property type="project" value="UniProtKB-KW"/>
</dbReference>
<comment type="caution">
    <text evidence="2">The sequence shown here is derived from an EMBL/GenBank/DDBJ whole genome shotgun (WGS) entry which is preliminary data.</text>
</comment>
<evidence type="ECO:0000259" key="1">
    <source>
        <dbReference type="PROSITE" id="PS51725"/>
    </source>
</evidence>
<keyword evidence="2" id="KW-0560">Oxidoreductase</keyword>
<organism evidence="2 3">
    <name type="scientific">Seohaeicola zhoushanensis</name>
    <dbReference type="NCBI Taxonomy" id="1569283"/>
    <lineage>
        <taxon>Bacteria</taxon>
        <taxon>Pseudomonadati</taxon>
        <taxon>Pseudomonadota</taxon>
        <taxon>Alphaproteobacteria</taxon>
        <taxon>Rhodobacterales</taxon>
        <taxon>Roseobacteraceae</taxon>
        <taxon>Seohaeicola</taxon>
    </lineage>
</organism>
<gene>
    <name evidence="2" type="ORF">GCM10017056_17740</name>
</gene>
<keyword evidence="3" id="KW-1185">Reference proteome</keyword>
<protein>
    <submittedName>
        <fullName evidence="2">Antibiotic biosynthesis monooxygenase</fullName>
    </submittedName>
</protein>
<dbReference type="InterPro" id="IPR007138">
    <property type="entry name" value="ABM_dom"/>
</dbReference>
<dbReference type="PROSITE" id="PS51725">
    <property type="entry name" value="ABM"/>
    <property type="match status" value="1"/>
</dbReference>
<keyword evidence="2" id="KW-0503">Monooxygenase</keyword>
<dbReference type="Proteomes" id="UP000626220">
    <property type="component" value="Unassembled WGS sequence"/>
</dbReference>
<dbReference type="EMBL" id="BNCJ01000003">
    <property type="protein sequence ID" value="GHF46484.1"/>
    <property type="molecule type" value="Genomic_DNA"/>
</dbReference>
<evidence type="ECO:0000313" key="2">
    <source>
        <dbReference type="EMBL" id="GHF46484.1"/>
    </source>
</evidence>
<accession>A0A8J3GXD4</accession>
<reference evidence="2" key="2">
    <citation type="submission" date="2020-09" db="EMBL/GenBank/DDBJ databases">
        <authorList>
            <person name="Sun Q."/>
            <person name="Kim S."/>
        </authorList>
    </citation>
    <scope>NUCLEOTIDE SEQUENCE</scope>
    <source>
        <strain evidence="2">KCTC 42650</strain>
    </source>
</reference>
<dbReference type="Pfam" id="PF03992">
    <property type="entry name" value="ABM"/>
    <property type="match status" value="1"/>
</dbReference>
<sequence length="93" mass="10064">MTVSLTGHVDVPADRLDAVRAALPEHIRLTRAETGCLHFNVTESAELPGRLLVSESFTSPEAFRAHQARLAATAWAEVTKGLERHYTITGLGA</sequence>
<evidence type="ECO:0000313" key="3">
    <source>
        <dbReference type="Proteomes" id="UP000626220"/>
    </source>
</evidence>
<dbReference type="SUPFAM" id="SSF54909">
    <property type="entry name" value="Dimeric alpha+beta barrel"/>
    <property type="match status" value="1"/>
</dbReference>